<feature type="domain" description="NusG-like N-terminal" evidence="4">
    <location>
        <begin position="17"/>
        <end position="114"/>
    </location>
</feature>
<protein>
    <submittedName>
        <fullName evidence="5">UpxY family transcription antiterminator</fullName>
    </submittedName>
</protein>
<dbReference type="PANTHER" id="PTHR30265:SF4">
    <property type="entry name" value="KOW MOTIF FAMILY PROTEIN, EXPRESSED"/>
    <property type="match status" value="1"/>
</dbReference>
<accession>A0ABW5IM64</accession>
<evidence type="ECO:0000256" key="2">
    <source>
        <dbReference type="ARBA" id="ARBA00023015"/>
    </source>
</evidence>
<dbReference type="Proteomes" id="UP001597544">
    <property type="component" value="Unassembled WGS sequence"/>
</dbReference>
<organism evidence="5 6">
    <name type="scientific">Pontibacter locisalis</name>
    <dbReference type="NCBI Taxonomy" id="1719035"/>
    <lineage>
        <taxon>Bacteria</taxon>
        <taxon>Pseudomonadati</taxon>
        <taxon>Bacteroidota</taxon>
        <taxon>Cytophagia</taxon>
        <taxon>Cytophagales</taxon>
        <taxon>Hymenobacteraceae</taxon>
        <taxon>Pontibacter</taxon>
    </lineage>
</organism>
<comment type="caution">
    <text evidence="5">The sequence shown here is derived from an EMBL/GenBank/DDBJ whole genome shotgun (WGS) entry which is preliminary data.</text>
</comment>
<evidence type="ECO:0000256" key="3">
    <source>
        <dbReference type="ARBA" id="ARBA00023163"/>
    </source>
</evidence>
<sequence length="183" mass="20728">MAKPYLLAFNTLDNMEEKNWYAIYTKPRWEKKVAGMLSQAGIENYCPTTKVVRQWSDRKKTIIEPLFKSYVFVKVAEKQKWEVRSVPGVLNYVYHLGKPAAIKQEEINAVADFLKEHESVSVQEISLNAGDVVKVRSLPFSDLEGEVVAVRGNEAILQITSMGLALVAISKRNLQLVKTLQTN</sequence>
<gene>
    <name evidence="5" type="ORF">ACFSRY_10665</name>
</gene>
<dbReference type="InterPro" id="IPR006645">
    <property type="entry name" value="NGN-like_dom"/>
</dbReference>
<name>A0ABW5IM64_9BACT</name>
<reference evidence="6" key="1">
    <citation type="journal article" date="2019" name="Int. J. Syst. Evol. Microbiol.">
        <title>The Global Catalogue of Microorganisms (GCM) 10K type strain sequencing project: providing services to taxonomists for standard genome sequencing and annotation.</title>
        <authorList>
            <consortium name="The Broad Institute Genomics Platform"/>
            <consortium name="The Broad Institute Genome Sequencing Center for Infectious Disease"/>
            <person name="Wu L."/>
            <person name="Ma J."/>
        </authorList>
    </citation>
    <scope>NUCLEOTIDE SEQUENCE [LARGE SCALE GENOMIC DNA]</scope>
    <source>
        <strain evidence="6">KCTC 42498</strain>
    </source>
</reference>
<dbReference type="Gene3D" id="3.30.70.940">
    <property type="entry name" value="NusG, N-terminal domain"/>
    <property type="match status" value="1"/>
</dbReference>
<keyword evidence="6" id="KW-1185">Reference proteome</keyword>
<keyword evidence="1" id="KW-0889">Transcription antitermination</keyword>
<keyword evidence="3" id="KW-0804">Transcription</keyword>
<dbReference type="SMART" id="SM00738">
    <property type="entry name" value="NGN"/>
    <property type="match status" value="1"/>
</dbReference>
<dbReference type="NCBIfam" id="NF033644">
    <property type="entry name" value="antiterm_UpxY"/>
    <property type="match status" value="1"/>
</dbReference>
<dbReference type="SUPFAM" id="SSF82679">
    <property type="entry name" value="N-utilization substance G protein NusG, N-terminal domain"/>
    <property type="match status" value="1"/>
</dbReference>
<evidence type="ECO:0000313" key="6">
    <source>
        <dbReference type="Proteomes" id="UP001597544"/>
    </source>
</evidence>
<keyword evidence="2" id="KW-0805">Transcription regulation</keyword>
<evidence type="ECO:0000256" key="1">
    <source>
        <dbReference type="ARBA" id="ARBA00022814"/>
    </source>
</evidence>
<evidence type="ECO:0000259" key="4">
    <source>
        <dbReference type="SMART" id="SM00738"/>
    </source>
</evidence>
<dbReference type="CDD" id="cd09895">
    <property type="entry name" value="NGN_SP_UpxY"/>
    <property type="match status" value="1"/>
</dbReference>
<dbReference type="Pfam" id="PF02357">
    <property type="entry name" value="NusG"/>
    <property type="match status" value="1"/>
</dbReference>
<dbReference type="InterPro" id="IPR036735">
    <property type="entry name" value="NGN_dom_sf"/>
</dbReference>
<dbReference type="EMBL" id="JBHULU010000015">
    <property type="protein sequence ID" value="MFD2514329.1"/>
    <property type="molecule type" value="Genomic_DNA"/>
</dbReference>
<dbReference type="InterPro" id="IPR043425">
    <property type="entry name" value="NusG-like"/>
</dbReference>
<dbReference type="RefSeq" id="WP_377506701.1">
    <property type="nucleotide sequence ID" value="NZ_JBHULU010000015.1"/>
</dbReference>
<dbReference type="PANTHER" id="PTHR30265">
    <property type="entry name" value="RHO-INTERACTING TRANSCRIPTION TERMINATION FACTOR NUSG"/>
    <property type="match status" value="1"/>
</dbReference>
<proteinExistence type="predicted"/>
<evidence type="ECO:0000313" key="5">
    <source>
        <dbReference type="EMBL" id="MFD2514329.1"/>
    </source>
</evidence>